<feature type="signal peptide" evidence="3">
    <location>
        <begin position="1"/>
        <end position="19"/>
    </location>
</feature>
<keyword evidence="3" id="KW-0732">Signal</keyword>
<keyword evidence="2" id="KW-1133">Transmembrane helix</keyword>
<proteinExistence type="predicted"/>
<sequence>MRSFRLIFVIFLFPSFGQTQYHIINRDSNQLNVNNQLSNNPDFFRAHRNALNAENQYGMQFVRHNDDEEMDPHLIYKVGQMLQPSRDQPSDFHDLIKDNSSLASGVKLEISIKSFANEALRLPGNMRCQCPTGFSCTYMGLNPAKCTISFTIVVSSPDVSVQYSALDFVPLPPNGILDAQTAAHFGDQSWSRTHTFYLGGKPSSVGIFAHHLGVVINGENGELVQMQTVVHVDTFVLPLKNVVPSVGVSSAPTTTTLIGKLLQTKLTLSYSVECEGSYIGPNCDLQCNTSQTDSTLAVCKSLPTGYFSSCRKIGYQVDDCSPCPWGVTPESYCRDENGGILESSSNFTPPGYKTATITLAVVAAVLFVLLGIVAIISILASRRNRERQGAPGHNSRTAIRSEGGATQSLLQQTSNIPRDSSDGSAFQRNRAIIPPLDAQPIKSSLRKVNYSPPAHLGGATSLNDTLDSSFASNVPMPPSREADV</sequence>
<evidence type="ECO:0000256" key="1">
    <source>
        <dbReference type="SAM" id="MobiDB-lite"/>
    </source>
</evidence>
<feature type="transmembrane region" description="Helical" evidence="2">
    <location>
        <begin position="357"/>
        <end position="380"/>
    </location>
</feature>
<comment type="caution">
    <text evidence="4">The sequence shown here is derived from an EMBL/GenBank/DDBJ whole genome shotgun (WGS) entry which is preliminary data.</text>
</comment>
<keyword evidence="2" id="KW-0812">Transmembrane</keyword>
<evidence type="ECO:0000313" key="4">
    <source>
        <dbReference type="EMBL" id="MFH4973764.1"/>
    </source>
</evidence>
<evidence type="ECO:0000256" key="2">
    <source>
        <dbReference type="SAM" id="Phobius"/>
    </source>
</evidence>
<name>A0ABD6E6J0_9BILA</name>
<organism evidence="4 5">
    <name type="scientific">Gnathostoma spinigerum</name>
    <dbReference type="NCBI Taxonomy" id="75299"/>
    <lineage>
        <taxon>Eukaryota</taxon>
        <taxon>Metazoa</taxon>
        <taxon>Ecdysozoa</taxon>
        <taxon>Nematoda</taxon>
        <taxon>Chromadorea</taxon>
        <taxon>Rhabditida</taxon>
        <taxon>Spirurina</taxon>
        <taxon>Gnathostomatomorpha</taxon>
        <taxon>Gnathostomatoidea</taxon>
        <taxon>Gnathostomatidae</taxon>
        <taxon>Gnathostoma</taxon>
    </lineage>
</organism>
<evidence type="ECO:0000256" key="3">
    <source>
        <dbReference type="SAM" id="SignalP"/>
    </source>
</evidence>
<accession>A0ABD6E6J0</accession>
<gene>
    <name evidence="4" type="ORF">AB6A40_000473</name>
</gene>
<feature type="chain" id="PRO_5044828754" evidence="3">
    <location>
        <begin position="20"/>
        <end position="484"/>
    </location>
</feature>
<feature type="compositionally biased region" description="Polar residues" evidence="1">
    <location>
        <begin position="394"/>
        <end position="405"/>
    </location>
</feature>
<feature type="region of interest" description="Disordered" evidence="1">
    <location>
        <begin position="384"/>
        <end position="405"/>
    </location>
</feature>
<protein>
    <submittedName>
        <fullName evidence="4">Uncharacterized protein</fullName>
    </submittedName>
</protein>
<dbReference type="AlphaFoldDB" id="A0ABD6E6J0"/>
<dbReference type="Proteomes" id="UP001608902">
    <property type="component" value="Unassembled WGS sequence"/>
</dbReference>
<evidence type="ECO:0000313" key="5">
    <source>
        <dbReference type="Proteomes" id="UP001608902"/>
    </source>
</evidence>
<reference evidence="4 5" key="1">
    <citation type="submission" date="2024-08" db="EMBL/GenBank/DDBJ databases">
        <title>Gnathostoma spinigerum genome.</title>
        <authorList>
            <person name="Gonzalez-Bertolin B."/>
            <person name="Monzon S."/>
            <person name="Zaballos A."/>
            <person name="Jimenez P."/>
            <person name="Dekumyoy P."/>
            <person name="Varona S."/>
            <person name="Cuesta I."/>
            <person name="Sumanam S."/>
            <person name="Adisakwattana P."/>
            <person name="Gasser R.B."/>
            <person name="Hernandez-Gonzalez A."/>
            <person name="Young N.D."/>
            <person name="Perteguer M.J."/>
        </authorList>
    </citation>
    <scope>NUCLEOTIDE SEQUENCE [LARGE SCALE GENOMIC DNA]</scope>
    <source>
        <strain evidence="4">AL3</strain>
        <tissue evidence="4">Liver</tissue>
    </source>
</reference>
<keyword evidence="5" id="KW-1185">Reference proteome</keyword>
<keyword evidence="2" id="KW-0472">Membrane</keyword>
<dbReference type="EMBL" id="JBGFUD010000129">
    <property type="protein sequence ID" value="MFH4973764.1"/>
    <property type="molecule type" value="Genomic_DNA"/>
</dbReference>